<feature type="compositionally biased region" description="Basic and acidic residues" evidence="1">
    <location>
        <begin position="327"/>
        <end position="351"/>
    </location>
</feature>
<dbReference type="OrthoDB" id="1901144at2759"/>
<feature type="region of interest" description="Disordered" evidence="1">
    <location>
        <begin position="473"/>
        <end position="492"/>
    </location>
</feature>
<sequence>MSERGHSNRSGFSSTARRFTKSPCFKKKSSLKNRIKKNVSDLIACDLLGIAKALKRSNISCLRLYQKHANLQKRKAENRKLGFLGYRHSEALFTFSRAVSWALSGGGWLQELELGFALWERDLKIIAESISHTATLKRLSFANSEFGDHSLQILGRSLQECAQLEVLNLSACALTDGIAPLLSTILKAHVCRKTQADWQASLRSSKGVNALTMRPKGLVALDVSLNQFSDITVQTICGVLRIGNPLEALNLRGNQLTRLSGKLLLDIMEEWGILRFVDLRDNVDNSLMGVLEDGQHLTSFSRVQPPFWMSSVSTKSKRGCNKGSGKKSRESILLEGTKPKDHMDKISEQKRSSRPQSAPSRHPVNNPVKAQRHKSAGVSDCSSKNTDGRKGVPRIRALDTRALQPTRRPSTSPEKSQLNTGKKQAQQSYSLSPEFAAWDHDGSSAKENRFPFDTNQTRVASRERAISCEEAPWRDYTRKPAPHTDHEDGHVLRQMDITKSDRLKENVEFGNCQPPGGKIGSRKPKQVKSLMESMPVSFNKMHATAMERSQGKGDSGKEAERNAVSRPLIQRTEWNSFLKEITQAIFHLQERLDDLFGPADPDSLTEQAASQLEVLC</sequence>
<dbReference type="Proteomes" id="UP000825935">
    <property type="component" value="Chromosome 15"/>
</dbReference>
<dbReference type="AlphaFoldDB" id="A0A8T2T6M9"/>
<feature type="region of interest" description="Disordered" evidence="1">
    <location>
        <begin position="545"/>
        <end position="564"/>
    </location>
</feature>
<accession>A0A8T2T6M9</accession>
<feature type="compositionally biased region" description="Basic and acidic residues" evidence="1">
    <location>
        <begin position="437"/>
        <end position="450"/>
    </location>
</feature>
<dbReference type="SUPFAM" id="SSF52047">
    <property type="entry name" value="RNI-like"/>
    <property type="match status" value="1"/>
</dbReference>
<dbReference type="Gene3D" id="3.80.10.10">
    <property type="entry name" value="Ribonuclease Inhibitor"/>
    <property type="match status" value="1"/>
</dbReference>
<dbReference type="PROSITE" id="PS51450">
    <property type="entry name" value="LRR"/>
    <property type="match status" value="1"/>
</dbReference>
<keyword evidence="3" id="KW-1185">Reference proteome</keyword>
<gene>
    <name evidence="2" type="ORF">KP509_15G047200</name>
</gene>
<dbReference type="OMA" id="HATAMER"/>
<dbReference type="PANTHER" id="PTHR24110:SF3">
    <property type="entry name" value="CENTROSOMAL PROTEIN OF 78 KDA"/>
    <property type="match status" value="1"/>
</dbReference>
<organism evidence="2 3">
    <name type="scientific">Ceratopteris richardii</name>
    <name type="common">Triangle waterfern</name>
    <dbReference type="NCBI Taxonomy" id="49495"/>
    <lineage>
        <taxon>Eukaryota</taxon>
        <taxon>Viridiplantae</taxon>
        <taxon>Streptophyta</taxon>
        <taxon>Embryophyta</taxon>
        <taxon>Tracheophyta</taxon>
        <taxon>Polypodiopsida</taxon>
        <taxon>Polypodiidae</taxon>
        <taxon>Polypodiales</taxon>
        <taxon>Pteridineae</taxon>
        <taxon>Pteridaceae</taxon>
        <taxon>Parkerioideae</taxon>
        <taxon>Ceratopteris</taxon>
    </lineage>
</organism>
<dbReference type="InterPro" id="IPR001611">
    <property type="entry name" value="Leu-rich_rpt"/>
</dbReference>
<evidence type="ECO:0000313" key="3">
    <source>
        <dbReference type="Proteomes" id="UP000825935"/>
    </source>
</evidence>
<reference evidence="2" key="1">
    <citation type="submission" date="2021-08" db="EMBL/GenBank/DDBJ databases">
        <title>WGS assembly of Ceratopteris richardii.</title>
        <authorList>
            <person name="Marchant D.B."/>
            <person name="Chen G."/>
            <person name="Jenkins J."/>
            <person name="Shu S."/>
            <person name="Leebens-Mack J."/>
            <person name="Grimwood J."/>
            <person name="Schmutz J."/>
            <person name="Soltis P."/>
            <person name="Soltis D."/>
            <person name="Chen Z.-H."/>
        </authorList>
    </citation>
    <scope>NUCLEOTIDE SEQUENCE</scope>
    <source>
        <strain evidence="2">Whitten #5841</strain>
        <tissue evidence="2">Leaf</tissue>
    </source>
</reference>
<dbReference type="InterPro" id="IPR032675">
    <property type="entry name" value="LRR_dom_sf"/>
</dbReference>
<feature type="compositionally biased region" description="Basic and acidic residues" evidence="1">
    <location>
        <begin position="549"/>
        <end position="563"/>
    </location>
</feature>
<proteinExistence type="predicted"/>
<name>A0A8T2T6M9_CERRI</name>
<feature type="compositionally biased region" description="Basic residues" evidence="1">
    <location>
        <begin position="315"/>
        <end position="326"/>
    </location>
</feature>
<evidence type="ECO:0000256" key="1">
    <source>
        <dbReference type="SAM" id="MobiDB-lite"/>
    </source>
</evidence>
<feature type="compositionally biased region" description="Polar residues" evidence="1">
    <location>
        <begin position="407"/>
        <end position="431"/>
    </location>
</feature>
<comment type="caution">
    <text evidence="2">The sequence shown here is derived from an EMBL/GenBank/DDBJ whole genome shotgun (WGS) entry which is preliminary data.</text>
</comment>
<protein>
    <submittedName>
        <fullName evidence="2">Uncharacterized protein</fullName>
    </submittedName>
</protein>
<dbReference type="EMBL" id="CM035420">
    <property type="protein sequence ID" value="KAH7404857.1"/>
    <property type="molecule type" value="Genomic_DNA"/>
</dbReference>
<feature type="region of interest" description="Disordered" evidence="1">
    <location>
        <begin position="311"/>
        <end position="463"/>
    </location>
</feature>
<dbReference type="PANTHER" id="PTHR24110">
    <property type="entry name" value="CENTROSOMAL PROTEIN OF 78 KDA"/>
    <property type="match status" value="1"/>
</dbReference>
<evidence type="ECO:0000313" key="2">
    <source>
        <dbReference type="EMBL" id="KAH7404857.1"/>
    </source>
</evidence>